<dbReference type="Pfam" id="PF14559">
    <property type="entry name" value="TPR_19"/>
    <property type="match status" value="1"/>
</dbReference>
<dbReference type="PROSITE" id="PS50005">
    <property type="entry name" value="TPR"/>
    <property type="match status" value="3"/>
</dbReference>
<name>A0A1F5RVP8_9BACT</name>
<evidence type="ECO:0000313" key="4">
    <source>
        <dbReference type="Proteomes" id="UP000178682"/>
    </source>
</evidence>
<feature type="transmembrane region" description="Helical" evidence="2">
    <location>
        <begin position="51"/>
        <end position="69"/>
    </location>
</feature>
<organism evidence="3 4">
    <name type="scientific">Candidatus Falkowbacteria bacterium RIFCSPLOWO2_12_FULL_45_10</name>
    <dbReference type="NCBI Taxonomy" id="1797990"/>
    <lineage>
        <taxon>Bacteria</taxon>
        <taxon>Candidatus Falkowiibacteriota</taxon>
    </lineage>
</organism>
<dbReference type="SMART" id="SM00028">
    <property type="entry name" value="TPR"/>
    <property type="match status" value="5"/>
</dbReference>
<feature type="transmembrane region" description="Helical" evidence="2">
    <location>
        <begin position="416"/>
        <end position="437"/>
    </location>
</feature>
<accession>A0A1F5RVP8</accession>
<feature type="transmembrane region" description="Helical" evidence="2">
    <location>
        <begin position="20"/>
        <end position="39"/>
    </location>
</feature>
<keyword evidence="2" id="KW-1133">Transmembrane helix</keyword>
<dbReference type="PANTHER" id="PTHR12558:SF13">
    <property type="entry name" value="CELL DIVISION CYCLE PROTEIN 27 HOMOLOG"/>
    <property type="match status" value="1"/>
</dbReference>
<feature type="transmembrane region" description="Helical" evidence="2">
    <location>
        <begin position="112"/>
        <end position="130"/>
    </location>
</feature>
<feature type="repeat" description="TPR" evidence="1">
    <location>
        <begin position="631"/>
        <end position="664"/>
    </location>
</feature>
<sequence length="789" mass="88267">MPELTIERPKFKERDYLNSLIIFLLKLAVFFIPLWFWPFSFEAFEFGKQNLLWFLTGLAAIIWLIKSIVIDKKIVYQRTPLDLPILIMLLVWALSVIFSVDRFSSLFGYYGRFSDAFLTTVSLALFYWLATQAISRGQIAKFFNVFIASVSLALLIGLLSLSKALVKLPATPGLSEILSSNAFNPAGGSMESLALLAAAALVLAVALYSYNIKGEQKRPLENIKYYFLFGLSLAVLALVNFSLSWLGAIIGLGAVFSFALYVAYLNKEDAAAATIEIAIAPALILFMGSILLLFIASGTGGLNIYKLIWRSNVPQEIVLPAAQSNAIIWQTVKSRPLLGSGPGTFAYDFSLQRPADFNNWQFWQLRFDKAPVHITELLATVGVLGALSYFALVGIWLFVSFVFLKNMFRSDSEASYLAFGFTFAAFTLFISQSLYLFNTTLNFVFWFALAMAFINWRVVFEKIFSTREIDLAQYKEVAPVIAGLVIAGVGLWLWFSYTQARFWLADTAYNDFRLSGSRERLLQAVKLNPRRLNYHLALAKDYVNEVKEDIVLLSTPDKSEAITAERKSKLQANVQQALKEGQAATAVAPNSVMAWETLGATYRDIRLIAVGSLAPAIRYLTKASELEPTNPVLLTELGKLYLANGQTKEAADAFEQAAKFKSDYWEAQVGLAQTYDSLGESDKALVILEDLISRQPNADVIYESGRLYYNQGKLDKAIERFTQAIALRPSYANAIYSLGLAYQKQGDKTRALAEFQKVLELNPGNETVKKMMEEINQQKQGDDEMEIKQ</sequence>
<evidence type="ECO:0000313" key="3">
    <source>
        <dbReference type="EMBL" id="OGF18468.1"/>
    </source>
</evidence>
<feature type="transmembrane region" description="Helical" evidence="2">
    <location>
        <begin position="377"/>
        <end position="404"/>
    </location>
</feature>
<dbReference type="Gene3D" id="1.25.40.10">
    <property type="entry name" value="Tetratricopeptide repeat domain"/>
    <property type="match status" value="3"/>
</dbReference>
<dbReference type="SUPFAM" id="SSF48452">
    <property type="entry name" value="TPR-like"/>
    <property type="match status" value="1"/>
</dbReference>
<feature type="repeat" description="TPR" evidence="1">
    <location>
        <begin position="732"/>
        <end position="765"/>
    </location>
</feature>
<feature type="transmembrane region" description="Helical" evidence="2">
    <location>
        <begin position="443"/>
        <end position="464"/>
    </location>
</feature>
<feature type="transmembrane region" description="Helical" evidence="2">
    <location>
        <begin position="223"/>
        <end position="239"/>
    </location>
</feature>
<feature type="transmembrane region" description="Helical" evidence="2">
    <location>
        <begin position="245"/>
        <end position="265"/>
    </location>
</feature>
<comment type="caution">
    <text evidence="3">The sequence shown here is derived from an EMBL/GenBank/DDBJ whole genome shotgun (WGS) entry which is preliminary data.</text>
</comment>
<evidence type="ECO:0000256" key="1">
    <source>
        <dbReference type="PROSITE-ProRule" id="PRU00339"/>
    </source>
</evidence>
<proteinExistence type="predicted"/>
<dbReference type="Pfam" id="PF13414">
    <property type="entry name" value="TPR_11"/>
    <property type="match status" value="1"/>
</dbReference>
<dbReference type="PANTHER" id="PTHR12558">
    <property type="entry name" value="CELL DIVISION CYCLE 16,23,27"/>
    <property type="match status" value="1"/>
</dbReference>
<dbReference type="InterPro" id="IPR011990">
    <property type="entry name" value="TPR-like_helical_dom_sf"/>
</dbReference>
<feature type="transmembrane region" description="Helical" evidence="2">
    <location>
        <begin position="193"/>
        <end position="211"/>
    </location>
</feature>
<dbReference type="EMBL" id="MFFX01000047">
    <property type="protein sequence ID" value="OGF18468.1"/>
    <property type="molecule type" value="Genomic_DNA"/>
</dbReference>
<keyword evidence="2" id="KW-0812">Transmembrane</keyword>
<gene>
    <name evidence="3" type="ORF">A3G56_00800</name>
</gene>
<reference evidence="3 4" key="1">
    <citation type="journal article" date="2016" name="Nat. Commun.">
        <title>Thousands of microbial genomes shed light on interconnected biogeochemical processes in an aquifer system.</title>
        <authorList>
            <person name="Anantharaman K."/>
            <person name="Brown C.T."/>
            <person name="Hug L.A."/>
            <person name="Sharon I."/>
            <person name="Castelle C.J."/>
            <person name="Probst A.J."/>
            <person name="Thomas B.C."/>
            <person name="Singh A."/>
            <person name="Wilkins M.J."/>
            <person name="Karaoz U."/>
            <person name="Brodie E.L."/>
            <person name="Williams K.H."/>
            <person name="Hubbard S.S."/>
            <person name="Banfield J.F."/>
        </authorList>
    </citation>
    <scope>NUCLEOTIDE SEQUENCE [LARGE SCALE GENOMIC DNA]</scope>
</reference>
<feature type="transmembrane region" description="Helical" evidence="2">
    <location>
        <begin position="81"/>
        <end position="100"/>
    </location>
</feature>
<keyword evidence="2" id="KW-0472">Membrane</keyword>
<evidence type="ECO:0000256" key="2">
    <source>
        <dbReference type="SAM" id="Phobius"/>
    </source>
</evidence>
<feature type="transmembrane region" description="Helical" evidence="2">
    <location>
        <begin position="142"/>
        <end position="161"/>
    </location>
</feature>
<dbReference type="Proteomes" id="UP000178682">
    <property type="component" value="Unassembled WGS sequence"/>
</dbReference>
<feature type="transmembrane region" description="Helical" evidence="2">
    <location>
        <begin position="476"/>
        <end position="495"/>
    </location>
</feature>
<feature type="transmembrane region" description="Helical" evidence="2">
    <location>
        <begin position="277"/>
        <end position="296"/>
    </location>
</feature>
<keyword evidence="1" id="KW-0802">TPR repeat</keyword>
<dbReference type="InterPro" id="IPR019734">
    <property type="entry name" value="TPR_rpt"/>
</dbReference>
<dbReference type="PROSITE" id="PS50293">
    <property type="entry name" value="TPR_REGION"/>
    <property type="match status" value="2"/>
</dbReference>
<protein>
    <submittedName>
        <fullName evidence="3">Uncharacterized protein</fullName>
    </submittedName>
</protein>
<feature type="repeat" description="TPR" evidence="1">
    <location>
        <begin position="698"/>
        <end position="731"/>
    </location>
</feature>
<dbReference type="AlphaFoldDB" id="A0A1F5RVP8"/>